<accession>A0ABT5D2Q9</accession>
<sequence>MSRSRQEWWGTIAREKDYLLLSLNHSEAPFDVTVRVLKDFERRFLREARTPAERLHIQRLTTKDILVQAYADARPWKDFGPHLMRMKRLGFPDLRIRVLIACLYVQSLALFPERARDAFALLADAERRVRRMPKIGRAREQRLDGIADALQVAEEQGIRPQQEGRG</sequence>
<reference evidence="1 2" key="1">
    <citation type="submission" date="2022-11" db="EMBL/GenBank/DDBJ databases">
        <title>Minimal conservation of predation-associated metabolite biosynthetic gene clusters underscores biosynthetic potential of Myxococcota including descriptions for ten novel species: Archangium lansinium sp. nov., Myxococcus landrumus sp. nov., Nannocystis bai.</title>
        <authorList>
            <person name="Ahearne A."/>
            <person name="Stevens C."/>
            <person name="Dowd S."/>
        </authorList>
    </citation>
    <scope>NUCLEOTIDE SEQUENCE [LARGE SCALE GENOMIC DNA]</scope>
    <source>
        <strain evidence="1 2">NCWAL01</strain>
    </source>
</reference>
<dbReference type="EMBL" id="JAQNDM010000002">
    <property type="protein sequence ID" value="MDC0707954.1"/>
    <property type="molecule type" value="Genomic_DNA"/>
</dbReference>
<gene>
    <name evidence="1" type="ORF">POL68_05675</name>
</gene>
<proteinExistence type="predicted"/>
<dbReference type="Proteomes" id="UP001221838">
    <property type="component" value="Unassembled WGS sequence"/>
</dbReference>
<protein>
    <submittedName>
        <fullName evidence="1">Uncharacterized protein</fullName>
    </submittedName>
</protein>
<evidence type="ECO:0000313" key="2">
    <source>
        <dbReference type="Proteomes" id="UP001221838"/>
    </source>
</evidence>
<comment type="caution">
    <text evidence="1">The sequence shown here is derived from an EMBL/GenBank/DDBJ whole genome shotgun (WGS) entry which is preliminary data.</text>
</comment>
<organism evidence="1 2">
    <name type="scientific">Stigmatella ashevillensis</name>
    <dbReference type="NCBI Taxonomy" id="2995309"/>
    <lineage>
        <taxon>Bacteria</taxon>
        <taxon>Pseudomonadati</taxon>
        <taxon>Myxococcota</taxon>
        <taxon>Myxococcia</taxon>
        <taxon>Myxococcales</taxon>
        <taxon>Cystobacterineae</taxon>
        <taxon>Archangiaceae</taxon>
        <taxon>Stigmatella</taxon>
    </lineage>
</organism>
<evidence type="ECO:0000313" key="1">
    <source>
        <dbReference type="EMBL" id="MDC0707954.1"/>
    </source>
</evidence>
<dbReference type="RefSeq" id="WP_272135313.1">
    <property type="nucleotide sequence ID" value="NZ_JAQNDM010000002.1"/>
</dbReference>
<name>A0ABT5D2Q9_9BACT</name>
<keyword evidence="2" id="KW-1185">Reference proteome</keyword>